<reference evidence="1 2" key="1">
    <citation type="submission" date="2016-10" db="EMBL/GenBank/DDBJ databases">
        <authorList>
            <person name="de Groot N.N."/>
        </authorList>
    </citation>
    <scope>NUCLEOTIDE SEQUENCE [LARGE SCALE GENOMIC DNA]</scope>
    <source>
        <strain evidence="1 2">DSM 19012</strain>
    </source>
</reference>
<dbReference type="AlphaFoldDB" id="A0A1I1VCY5"/>
<keyword evidence="2" id="KW-1185">Reference proteome</keyword>
<dbReference type="EMBL" id="FONA01000002">
    <property type="protein sequence ID" value="SFD80951.1"/>
    <property type="molecule type" value="Genomic_DNA"/>
</dbReference>
<sequence>MYVAPEQKTFFKQAELNHWVRKFTILYDQRRFRITIQLTTKLGNDMGTFEGNFSKRKLRKYLKTILGCPSRLDSVYQWKSFLVNNLKVLPHYLPLREIVDIQVIVVS</sequence>
<name>A0A1I1VCY5_9BACT</name>
<gene>
    <name evidence="1" type="ORF">SAMN05444380_102133</name>
</gene>
<dbReference type="InParanoid" id="A0A1I1VCY5"/>
<accession>A0A1I1VCY5</accession>
<organism evidence="1 2">
    <name type="scientific">Thermophagus xiamenensis</name>
    <dbReference type="NCBI Taxonomy" id="385682"/>
    <lineage>
        <taxon>Bacteria</taxon>
        <taxon>Pseudomonadati</taxon>
        <taxon>Bacteroidota</taxon>
        <taxon>Bacteroidia</taxon>
        <taxon>Marinilabiliales</taxon>
        <taxon>Marinilabiliaceae</taxon>
        <taxon>Thermophagus</taxon>
    </lineage>
</organism>
<proteinExistence type="predicted"/>
<evidence type="ECO:0000313" key="1">
    <source>
        <dbReference type="EMBL" id="SFD80951.1"/>
    </source>
</evidence>
<dbReference type="RefSeq" id="WP_010528693.1">
    <property type="nucleotide sequence ID" value="NZ_AFSL01000095.1"/>
</dbReference>
<dbReference type="Proteomes" id="UP000181976">
    <property type="component" value="Unassembled WGS sequence"/>
</dbReference>
<evidence type="ECO:0000313" key="2">
    <source>
        <dbReference type="Proteomes" id="UP000181976"/>
    </source>
</evidence>
<protein>
    <submittedName>
        <fullName evidence="1">Uncharacterized protein</fullName>
    </submittedName>
</protein>